<comment type="caution">
    <text evidence="6">The sequence shown here is derived from an EMBL/GenBank/DDBJ whole genome shotgun (WGS) entry which is preliminary data.</text>
</comment>
<gene>
    <name evidence="6" type="ORF">N7G274_007693</name>
</gene>
<evidence type="ECO:0000313" key="6">
    <source>
        <dbReference type="EMBL" id="KAL2039421.1"/>
    </source>
</evidence>
<dbReference type="SMART" id="SM00320">
    <property type="entry name" value="WD40"/>
    <property type="match status" value="6"/>
</dbReference>
<feature type="repeat" description="WD" evidence="3">
    <location>
        <begin position="459"/>
        <end position="500"/>
    </location>
</feature>
<dbReference type="EMBL" id="JBEFKJ010000025">
    <property type="protein sequence ID" value="KAL2039421.1"/>
    <property type="molecule type" value="Genomic_DNA"/>
</dbReference>
<evidence type="ECO:0000256" key="3">
    <source>
        <dbReference type="PROSITE-ProRule" id="PRU00221"/>
    </source>
</evidence>
<evidence type="ECO:0000256" key="2">
    <source>
        <dbReference type="ARBA" id="ARBA00022483"/>
    </source>
</evidence>
<dbReference type="Gene3D" id="2.130.10.10">
    <property type="entry name" value="YVTN repeat-like/Quinoprotein amine dehydrogenase"/>
    <property type="match status" value="2"/>
</dbReference>
<feature type="region of interest" description="Disordered" evidence="4">
    <location>
        <begin position="913"/>
        <end position="940"/>
    </location>
</feature>
<evidence type="ECO:0000256" key="4">
    <source>
        <dbReference type="SAM" id="MobiDB-lite"/>
    </source>
</evidence>
<feature type="compositionally biased region" description="Low complexity" evidence="4">
    <location>
        <begin position="927"/>
        <end position="937"/>
    </location>
</feature>
<dbReference type="InterPro" id="IPR013905">
    <property type="entry name" value="Lgl_C_dom"/>
</dbReference>
<evidence type="ECO:0000256" key="1">
    <source>
        <dbReference type="ARBA" id="ARBA00008070"/>
    </source>
</evidence>
<protein>
    <recommendedName>
        <fullName evidence="5">Lethal giant larvae (Lgl)-like C-terminal domain-containing protein</fullName>
    </recommendedName>
</protein>
<evidence type="ECO:0000313" key="7">
    <source>
        <dbReference type="Proteomes" id="UP001590950"/>
    </source>
</evidence>
<reference evidence="6 7" key="1">
    <citation type="submission" date="2024-09" db="EMBL/GenBank/DDBJ databases">
        <title>Rethinking Asexuality: The Enigmatic Case of Functional Sexual Genes in Lepraria (Stereocaulaceae).</title>
        <authorList>
            <person name="Doellman M."/>
            <person name="Sun Y."/>
            <person name="Barcenas-Pena A."/>
            <person name="Lumbsch H.T."/>
            <person name="Grewe F."/>
        </authorList>
    </citation>
    <scope>NUCLEOTIDE SEQUENCE [LARGE SCALE GENOMIC DNA]</scope>
    <source>
        <strain evidence="6 7">Mercado 3170</strain>
    </source>
</reference>
<proteinExistence type="inferred from homology"/>
<dbReference type="InterPro" id="IPR011044">
    <property type="entry name" value="Quino_amine_DH_bsu"/>
</dbReference>
<dbReference type="InterPro" id="IPR015943">
    <property type="entry name" value="WD40/YVTN_repeat-like_dom_sf"/>
</dbReference>
<dbReference type="Proteomes" id="UP001590950">
    <property type="component" value="Unassembled WGS sequence"/>
</dbReference>
<dbReference type="PANTHER" id="PTHR10241">
    <property type="entry name" value="LETHAL 2 GIANT LARVAE PROTEIN"/>
    <property type="match status" value="1"/>
</dbReference>
<organism evidence="6 7">
    <name type="scientific">Stereocaulon virgatum</name>
    <dbReference type="NCBI Taxonomy" id="373712"/>
    <lineage>
        <taxon>Eukaryota</taxon>
        <taxon>Fungi</taxon>
        <taxon>Dikarya</taxon>
        <taxon>Ascomycota</taxon>
        <taxon>Pezizomycotina</taxon>
        <taxon>Lecanoromycetes</taxon>
        <taxon>OSLEUM clade</taxon>
        <taxon>Lecanoromycetidae</taxon>
        <taxon>Lecanorales</taxon>
        <taxon>Lecanorineae</taxon>
        <taxon>Stereocaulaceae</taxon>
        <taxon>Stereocaulon</taxon>
    </lineage>
</organism>
<name>A0ABR4A390_9LECA</name>
<dbReference type="SUPFAM" id="SSF50969">
    <property type="entry name" value="YVTN repeat-like/Quinoprotein amine dehydrogenase"/>
    <property type="match status" value="1"/>
</dbReference>
<dbReference type="Pfam" id="PF00400">
    <property type="entry name" value="WD40"/>
    <property type="match status" value="1"/>
</dbReference>
<keyword evidence="3" id="KW-0853">WD repeat</keyword>
<dbReference type="InterPro" id="IPR001680">
    <property type="entry name" value="WD40_rpt"/>
</dbReference>
<feature type="repeat" description="WD" evidence="3">
    <location>
        <begin position="242"/>
        <end position="271"/>
    </location>
</feature>
<dbReference type="PANTHER" id="PTHR10241:SF25">
    <property type="entry name" value="TOMOSYN, ISOFORM C"/>
    <property type="match status" value="1"/>
</dbReference>
<sequence length="1000" mass="108474">MASFLRGMQAGIQRDFSTGLDPQLFAIDDVARYGINSQVSALAYDPVQSLLAVGTKDTKFGSGQIYVFGQKRVSVTFKLPRKASVKTLHFCADKLVSVDTKNDLSIFSLETTRILGSYAPPGLITALATDPTLDYALVGLQNGEIIAYDLDRLALTPLKIPNLWRERNPRARLLSVVSLAFHPRDIGKLLIGYSDGAVIFSFKYNKATDFFQYELPPGAPGGDSEANPASQLRYPRLTQAIWHPTGTFILTSHEDSSFVVWDPRDGRVVQARTLQASNVHKPGSASQVAASSRGTFAIKEPLFRVAWCSKANPDDTGILIAGGLSTTEPTRGLTFLDLGPTPVYATASWQILADHVERPKRQHILPTPPNAEIVDFCLIPRRSPHFVGSNDPIAVIALLASGEVITLSFPSGHPITPTNQLHVSLTYVHPFVNRIDMAYVDRTRWLGMVENRSQGPLILRGGAEARHSVMRFANRNVLQTAHADGTIRIWDAGQGDEIENGAVLQVDVARAVGRYENIDVTMMSMAGATGELAVGLRSGEVAVFRWGKNRDFGRDVPHKEARSFGLEAIVDRAEPGVKEGLLPFTLLNQQQGPVTAVKMSDIGFVCAAFEGGSLSVIDLRGPAVIYEASVTDLSGQNSKRSSFRKGGSQSQNRGEWVTSIQFAVMSLDGDDYSSILLFVGTSLGRLVTFKVLPEAHGGYSVKLAGTCSLEDTIISILPINAETGEPAEATPEVVAGLRTGARVNGVLMTVTRTGTRIFKPAAAKGAHKTWDDFLCNSATVVRYEAHTYVLLGLFGDGCAKAFSIPGLKEVASMSLSHTLDVRRFSEAIITPTGFIIGWTGPSEMAMLNIWGTGQDLTRSLDKLFNIEAVIPPRPTISNLQWISGTQYVSPADMDTLIGGPDRPPSKRMIEQMRADEDTQRKASRQATSSSSGSTPGGQDESYWAYMQRQVQERTESLGLAGDNMDKLEDNSKGWSDDVNKYVGSAKKKAVMGLIGHKLGL</sequence>
<dbReference type="Pfam" id="PF08596">
    <property type="entry name" value="Lgl_C"/>
    <property type="match status" value="1"/>
</dbReference>
<dbReference type="InterPro" id="IPR036322">
    <property type="entry name" value="WD40_repeat_dom_sf"/>
</dbReference>
<accession>A0ABR4A390</accession>
<keyword evidence="2" id="KW-0268">Exocytosis</keyword>
<dbReference type="PROSITE" id="PS50082">
    <property type="entry name" value="WD_REPEATS_2"/>
    <property type="match status" value="2"/>
</dbReference>
<feature type="domain" description="Lethal giant larvae (Lgl)-like C-terminal" evidence="5">
    <location>
        <begin position="517"/>
        <end position="906"/>
    </location>
</feature>
<comment type="similarity">
    <text evidence="1">Belongs to the WD repeat L(2)GL family.</text>
</comment>
<evidence type="ECO:0000259" key="5">
    <source>
        <dbReference type="Pfam" id="PF08596"/>
    </source>
</evidence>
<dbReference type="SUPFAM" id="SSF50978">
    <property type="entry name" value="WD40 repeat-like"/>
    <property type="match status" value="1"/>
</dbReference>
<keyword evidence="7" id="KW-1185">Reference proteome</keyword>